<evidence type="ECO:0000259" key="3">
    <source>
        <dbReference type="PROSITE" id="PS50894"/>
    </source>
</evidence>
<dbReference type="AlphaFoldDB" id="A0A6H1U8U1"/>
<reference evidence="4 5" key="1">
    <citation type="submission" date="2020-04" db="EMBL/GenBank/DDBJ databases">
        <title>Ferrimonas sp. S7 isolated from sea water.</title>
        <authorList>
            <person name="Bae S.S."/>
            <person name="Baek K."/>
        </authorList>
    </citation>
    <scope>NUCLEOTIDE SEQUENCE [LARGE SCALE GENOMIC DNA]</scope>
    <source>
        <strain evidence="4 5">S7</strain>
    </source>
</reference>
<protein>
    <submittedName>
        <fullName evidence="4">Histidine kinase</fullName>
    </submittedName>
</protein>
<dbReference type="RefSeq" id="WP_168658706.1">
    <property type="nucleotide sequence ID" value="NZ_CP051180.1"/>
</dbReference>
<accession>A0A6H1U8U1</accession>
<evidence type="ECO:0000256" key="1">
    <source>
        <dbReference type="ARBA" id="ARBA00023012"/>
    </source>
</evidence>
<evidence type="ECO:0000313" key="4">
    <source>
        <dbReference type="EMBL" id="QIZ75444.1"/>
    </source>
</evidence>
<dbReference type="Gene3D" id="1.20.120.160">
    <property type="entry name" value="HPT domain"/>
    <property type="match status" value="1"/>
</dbReference>
<proteinExistence type="predicted"/>
<keyword evidence="1" id="KW-0902">Two-component regulatory system</keyword>
<feature type="modified residue" description="Phosphohistidine" evidence="2">
    <location>
        <position position="61"/>
    </location>
</feature>
<keyword evidence="4" id="KW-0808">Transferase</keyword>
<keyword evidence="5" id="KW-1185">Reference proteome</keyword>
<gene>
    <name evidence="4" type="ORF">HER31_00105</name>
</gene>
<dbReference type="GO" id="GO:0004672">
    <property type="term" value="F:protein kinase activity"/>
    <property type="evidence" value="ECO:0007669"/>
    <property type="project" value="UniProtKB-ARBA"/>
</dbReference>
<dbReference type="KEGG" id="fes:HER31_00105"/>
<dbReference type="Pfam" id="PF01627">
    <property type="entry name" value="Hpt"/>
    <property type="match status" value="1"/>
</dbReference>
<organism evidence="4 5">
    <name type="scientific">Ferrimonas lipolytica</name>
    <dbReference type="NCBI Taxonomy" id="2724191"/>
    <lineage>
        <taxon>Bacteria</taxon>
        <taxon>Pseudomonadati</taxon>
        <taxon>Pseudomonadota</taxon>
        <taxon>Gammaproteobacteria</taxon>
        <taxon>Alteromonadales</taxon>
        <taxon>Ferrimonadaceae</taxon>
        <taxon>Ferrimonas</taxon>
    </lineage>
</organism>
<feature type="domain" description="HPt" evidence="3">
    <location>
        <begin position="22"/>
        <end position="115"/>
    </location>
</feature>
<dbReference type="InterPro" id="IPR036641">
    <property type="entry name" value="HPT_dom_sf"/>
</dbReference>
<dbReference type="EMBL" id="CP051180">
    <property type="protein sequence ID" value="QIZ75444.1"/>
    <property type="molecule type" value="Genomic_DNA"/>
</dbReference>
<dbReference type="CDD" id="cd00088">
    <property type="entry name" value="HPT"/>
    <property type="match status" value="1"/>
</dbReference>
<dbReference type="SUPFAM" id="SSF47226">
    <property type="entry name" value="Histidine-containing phosphotransfer domain, HPT domain"/>
    <property type="match status" value="1"/>
</dbReference>
<dbReference type="PROSITE" id="PS50894">
    <property type="entry name" value="HPT"/>
    <property type="match status" value="1"/>
</dbReference>
<keyword evidence="4" id="KW-0418">Kinase</keyword>
<evidence type="ECO:0000256" key="2">
    <source>
        <dbReference type="PROSITE-ProRule" id="PRU00110"/>
    </source>
</evidence>
<evidence type="ECO:0000313" key="5">
    <source>
        <dbReference type="Proteomes" id="UP000501602"/>
    </source>
</evidence>
<dbReference type="Proteomes" id="UP000501602">
    <property type="component" value="Chromosome"/>
</dbReference>
<name>A0A6H1U8U1_9GAMM</name>
<dbReference type="GO" id="GO:0000160">
    <property type="term" value="P:phosphorelay signal transduction system"/>
    <property type="evidence" value="ECO:0007669"/>
    <property type="project" value="UniProtKB-KW"/>
</dbReference>
<keyword evidence="2" id="KW-0597">Phosphoprotein</keyword>
<sequence>MALSQYEQLDTVILDQYCDAIGAELLMKSVVMFEEMGPQYIGAVATAINADKKEAIISEAHKLKGAAGSIGLKRIQQLSERIQCGDEPEWESQFSEWFAQINLHYDADVSLLKQYLAGKS</sequence>
<dbReference type="InterPro" id="IPR008207">
    <property type="entry name" value="Sig_transdc_His_kin_Hpt_dom"/>
</dbReference>